<keyword evidence="2" id="KW-0698">rRNA processing</keyword>
<dbReference type="HAMAP" id="MF_01547">
    <property type="entry name" value="RNA_methyltr_E"/>
    <property type="match status" value="1"/>
</dbReference>
<dbReference type="InParanoid" id="A0A165IG86"/>
<dbReference type="Pfam" id="PF01728">
    <property type="entry name" value="FtsJ"/>
    <property type="match status" value="1"/>
</dbReference>
<evidence type="ECO:0000313" key="10">
    <source>
        <dbReference type="EMBL" id="KZV93360.1"/>
    </source>
</evidence>
<feature type="domain" description="Ribosomal RNA methyltransferase FtsJ" evidence="9">
    <location>
        <begin position="35"/>
        <end position="268"/>
    </location>
</feature>
<name>A0A165IG86_EXIGL</name>
<dbReference type="Gene3D" id="3.40.50.150">
    <property type="entry name" value="Vaccinia Virus protein VP39"/>
    <property type="match status" value="1"/>
</dbReference>
<organism evidence="10 11">
    <name type="scientific">Exidia glandulosa HHB12029</name>
    <dbReference type="NCBI Taxonomy" id="1314781"/>
    <lineage>
        <taxon>Eukaryota</taxon>
        <taxon>Fungi</taxon>
        <taxon>Dikarya</taxon>
        <taxon>Basidiomycota</taxon>
        <taxon>Agaricomycotina</taxon>
        <taxon>Agaricomycetes</taxon>
        <taxon>Auriculariales</taxon>
        <taxon>Exidiaceae</taxon>
        <taxon>Exidia</taxon>
    </lineage>
</organism>
<keyword evidence="3 10" id="KW-0489">Methyltransferase</keyword>
<evidence type="ECO:0000256" key="6">
    <source>
        <dbReference type="ARBA" id="ARBA00041184"/>
    </source>
</evidence>
<dbReference type="InterPro" id="IPR029063">
    <property type="entry name" value="SAM-dependent_MTases_sf"/>
</dbReference>
<feature type="compositionally biased region" description="Basic and acidic residues" evidence="8">
    <location>
        <begin position="283"/>
        <end position="310"/>
    </location>
</feature>
<dbReference type="GO" id="GO:0008650">
    <property type="term" value="F:rRNA (uridine-2'-O-)-methyltransferase activity"/>
    <property type="evidence" value="ECO:0007669"/>
    <property type="project" value="TreeGrafter"/>
</dbReference>
<protein>
    <recommendedName>
        <fullName evidence="6">rRNA methyltransferase 2, mitochondrial</fullName>
    </recommendedName>
</protein>
<proteinExistence type="inferred from homology"/>
<feature type="active site" description="Proton acceptor" evidence="7">
    <location>
        <position position="224"/>
    </location>
</feature>
<evidence type="ECO:0000313" key="11">
    <source>
        <dbReference type="Proteomes" id="UP000077266"/>
    </source>
</evidence>
<dbReference type="PANTHER" id="PTHR10920">
    <property type="entry name" value="RIBOSOMAL RNA METHYLTRANSFERASE"/>
    <property type="match status" value="1"/>
</dbReference>
<dbReference type="GO" id="GO:0005739">
    <property type="term" value="C:mitochondrion"/>
    <property type="evidence" value="ECO:0007669"/>
    <property type="project" value="TreeGrafter"/>
</dbReference>
<keyword evidence="5 7" id="KW-0949">S-adenosyl-L-methionine</keyword>
<keyword evidence="11" id="KW-1185">Reference proteome</keyword>
<dbReference type="FunCoup" id="A0A165IG86">
    <property type="interactions" value="301"/>
</dbReference>
<evidence type="ECO:0000256" key="4">
    <source>
        <dbReference type="ARBA" id="ARBA00022679"/>
    </source>
</evidence>
<dbReference type="PIRSF" id="PIRSF005461">
    <property type="entry name" value="23S_rRNA_mtase"/>
    <property type="match status" value="1"/>
</dbReference>
<evidence type="ECO:0000256" key="7">
    <source>
        <dbReference type="PIRSR" id="PIRSR005461-1"/>
    </source>
</evidence>
<comment type="similarity">
    <text evidence="1">Belongs to the class I-like SAM-binding methyltransferase superfamily. RNA methyltransferase RlmE family.</text>
</comment>
<dbReference type="InterPro" id="IPR015507">
    <property type="entry name" value="rRNA-MeTfrase_E"/>
</dbReference>
<dbReference type="OrthoDB" id="20105at2759"/>
<accession>A0A165IG86</accession>
<reference evidence="10 11" key="1">
    <citation type="journal article" date="2016" name="Mol. Biol. Evol.">
        <title>Comparative Genomics of Early-Diverging Mushroom-Forming Fungi Provides Insights into the Origins of Lignocellulose Decay Capabilities.</title>
        <authorList>
            <person name="Nagy L.G."/>
            <person name="Riley R."/>
            <person name="Tritt A."/>
            <person name="Adam C."/>
            <person name="Daum C."/>
            <person name="Floudas D."/>
            <person name="Sun H."/>
            <person name="Yadav J.S."/>
            <person name="Pangilinan J."/>
            <person name="Larsson K.H."/>
            <person name="Matsuura K."/>
            <person name="Barry K."/>
            <person name="Labutti K."/>
            <person name="Kuo R."/>
            <person name="Ohm R.A."/>
            <person name="Bhattacharya S.S."/>
            <person name="Shirouzu T."/>
            <person name="Yoshinaga Y."/>
            <person name="Martin F.M."/>
            <person name="Grigoriev I.V."/>
            <person name="Hibbett D.S."/>
        </authorList>
    </citation>
    <scope>NUCLEOTIDE SEQUENCE [LARGE SCALE GENOMIC DNA]</scope>
    <source>
        <strain evidence="10 11">HHB12029</strain>
    </source>
</reference>
<evidence type="ECO:0000256" key="1">
    <source>
        <dbReference type="ARBA" id="ARBA00009258"/>
    </source>
</evidence>
<dbReference type="EMBL" id="KV425991">
    <property type="protein sequence ID" value="KZV93360.1"/>
    <property type="molecule type" value="Genomic_DNA"/>
</dbReference>
<dbReference type="AlphaFoldDB" id="A0A165IG86"/>
<dbReference type="Proteomes" id="UP000077266">
    <property type="component" value="Unassembled WGS sequence"/>
</dbReference>
<dbReference type="STRING" id="1314781.A0A165IG86"/>
<dbReference type="SUPFAM" id="SSF53335">
    <property type="entry name" value="S-adenosyl-L-methionine-dependent methyltransferases"/>
    <property type="match status" value="1"/>
</dbReference>
<keyword evidence="4 10" id="KW-0808">Transferase</keyword>
<dbReference type="PANTHER" id="PTHR10920:SF18">
    <property type="entry name" value="RRNA METHYLTRANSFERASE 2, MITOCHONDRIAL"/>
    <property type="match status" value="1"/>
</dbReference>
<dbReference type="InterPro" id="IPR050082">
    <property type="entry name" value="RNA_methyltr_RlmE"/>
</dbReference>
<evidence type="ECO:0000256" key="5">
    <source>
        <dbReference type="ARBA" id="ARBA00022691"/>
    </source>
</evidence>
<evidence type="ECO:0000256" key="3">
    <source>
        <dbReference type="ARBA" id="ARBA00022603"/>
    </source>
</evidence>
<gene>
    <name evidence="10" type="ORF">EXIGLDRAFT_740137</name>
</gene>
<sequence>MRATAPKLSKGPNRWVARQIADPYVRGRQTAAFAFRSRAAFKLLEIDDGHALFKRARVVADLGSAPGSWSQIAASKMGWFRKPMHVVNREAETRREMFRAAGRQPSWSDEIDPHDDAEDVARGRGTIIAVDLKNMPPITGVNFVQGDFLLPDVQETVRMLIPPDARSGKRYVDLILSDMGANMSGNRIKDSQDSIDLCTAAMQFAHKNLRPYDVSQLGGTLVMKHFTHPLLIEFRKKQLEPYFHRVFYIKPKASRDESSEGYWVCKEFMAAPKKKAAGQGTSEAHRGETREEREGTSEAHRGETREEKGAAQKTTDEEDDGWW</sequence>
<evidence type="ECO:0000256" key="8">
    <source>
        <dbReference type="SAM" id="MobiDB-lite"/>
    </source>
</evidence>
<feature type="region of interest" description="Disordered" evidence="8">
    <location>
        <begin position="272"/>
        <end position="323"/>
    </location>
</feature>
<evidence type="ECO:0000259" key="9">
    <source>
        <dbReference type="Pfam" id="PF01728"/>
    </source>
</evidence>
<evidence type="ECO:0000256" key="2">
    <source>
        <dbReference type="ARBA" id="ARBA00022552"/>
    </source>
</evidence>
<dbReference type="InterPro" id="IPR002877">
    <property type="entry name" value="RNA_MeTrfase_FtsJ_dom"/>
</dbReference>